<protein>
    <submittedName>
        <fullName evidence="1">Uncharacterized protein</fullName>
    </submittedName>
</protein>
<sequence>MIPKSTAKIEDGDFCWIKREDGLFVPFVYICKQGNSRSYFYGGIACSLSEKANLDDLPDNIVIRDFALLHIMCFKENETPIAGNITNKLKAGVLEKIKIDLTSAGIGSKSSVWGHKTILKYAGNINF</sequence>
<gene>
    <name evidence="1" type="ORF">GCM10009123_14860</name>
</gene>
<dbReference type="EMBL" id="BAAAFM010000003">
    <property type="protein sequence ID" value="GAA0208415.1"/>
    <property type="molecule type" value="Genomic_DNA"/>
</dbReference>
<evidence type="ECO:0000313" key="2">
    <source>
        <dbReference type="Proteomes" id="UP001501221"/>
    </source>
</evidence>
<dbReference type="Proteomes" id="UP001501221">
    <property type="component" value="Unassembled WGS sequence"/>
</dbReference>
<keyword evidence="2" id="KW-1185">Reference proteome</keyword>
<reference evidence="1 2" key="1">
    <citation type="journal article" date="2019" name="Int. J. Syst. Evol. Microbiol.">
        <title>The Global Catalogue of Microorganisms (GCM) 10K type strain sequencing project: providing services to taxonomists for standard genome sequencing and annotation.</title>
        <authorList>
            <consortium name="The Broad Institute Genomics Platform"/>
            <consortium name="The Broad Institute Genome Sequencing Center for Infectious Disease"/>
            <person name="Wu L."/>
            <person name="Ma J."/>
        </authorList>
    </citation>
    <scope>NUCLEOTIDE SEQUENCE [LARGE SCALE GENOMIC DNA]</scope>
    <source>
        <strain evidence="1 2">JCM 16211</strain>
    </source>
</reference>
<name>A0ABN0T0G4_9GAMM</name>
<dbReference type="RefSeq" id="WP_343988798.1">
    <property type="nucleotide sequence ID" value="NZ_BAAAFM010000003.1"/>
</dbReference>
<accession>A0ABN0T0G4</accession>
<evidence type="ECO:0000313" key="1">
    <source>
        <dbReference type="EMBL" id="GAA0208415.1"/>
    </source>
</evidence>
<proteinExistence type="predicted"/>
<comment type="caution">
    <text evidence="1">The sequence shown here is derived from an EMBL/GenBank/DDBJ whole genome shotgun (WGS) entry which is preliminary data.</text>
</comment>
<organism evidence="1 2">
    <name type="scientific">Kangiella japonica</name>
    <dbReference type="NCBI Taxonomy" id="647384"/>
    <lineage>
        <taxon>Bacteria</taxon>
        <taxon>Pseudomonadati</taxon>
        <taxon>Pseudomonadota</taxon>
        <taxon>Gammaproteobacteria</taxon>
        <taxon>Kangiellales</taxon>
        <taxon>Kangiellaceae</taxon>
        <taxon>Kangiella</taxon>
    </lineage>
</organism>